<accession>A0A858STU7</accession>
<dbReference type="EMBL" id="CP048788">
    <property type="protein sequence ID" value="QJF52379.1"/>
    <property type="molecule type" value="Genomic_DNA"/>
</dbReference>
<feature type="domain" description="DUF403" evidence="1">
    <location>
        <begin position="1"/>
        <end position="309"/>
    </location>
</feature>
<dbReference type="Proteomes" id="UP000503308">
    <property type="component" value="Chromosome"/>
</dbReference>
<dbReference type="InterPro" id="IPR051680">
    <property type="entry name" value="ATP-dep_Glu-Cys_Ligase-2"/>
</dbReference>
<reference evidence="2 3" key="1">
    <citation type="submission" date="2020-02" db="EMBL/GenBank/DDBJ databases">
        <title>Genome sequence of Roseobacter ponti.</title>
        <authorList>
            <person name="Hollensteiner J."/>
            <person name="Schneider D."/>
            <person name="Poehlein A."/>
            <person name="Daniel R."/>
        </authorList>
    </citation>
    <scope>NUCLEOTIDE SEQUENCE [LARGE SCALE GENOMIC DNA]</scope>
    <source>
        <strain evidence="2 3">DSM 106830</strain>
    </source>
</reference>
<sequence>MLGKTAGGLYWMFRFLERSENTARLLEAGFRMALTRSKDTESEWKSVVATSGAQAGYSKKYDSFTDLQVIDYLLRDEDNPSSVISVTGAARDNARLVRTALTTEVWEAVNDNWMTLRDHLSEPVTPIDLPATLALIRKQSALVRGALYGTMLRNDIYDFARIGTFIERADNTARIIDVKYYTLLPSASSVGSSLDNVQWEMILRSVSAHRCFRWLDEQEMTATAIAEFLLFDKRLPRSLAFCVKQTTENLAYLADEYDMRHRSHDMADRMRRRLKSGTINEVFDTGLHEYISGFIRDNNTLAAQIEEDYRFIG</sequence>
<dbReference type="Pfam" id="PF04168">
    <property type="entry name" value="Alpha-E"/>
    <property type="match status" value="1"/>
</dbReference>
<evidence type="ECO:0000259" key="1">
    <source>
        <dbReference type="Pfam" id="PF04168"/>
    </source>
</evidence>
<dbReference type="AlphaFoldDB" id="A0A858STU7"/>
<gene>
    <name evidence="2" type="ORF">G3256_14980</name>
</gene>
<dbReference type="PANTHER" id="PTHR34595">
    <property type="entry name" value="BLR5612 PROTEIN"/>
    <property type="match status" value="1"/>
</dbReference>
<organism evidence="2 3">
    <name type="scientific">Roseobacter ponti</name>
    <dbReference type="NCBI Taxonomy" id="1891787"/>
    <lineage>
        <taxon>Bacteria</taxon>
        <taxon>Pseudomonadati</taxon>
        <taxon>Pseudomonadota</taxon>
        <taxon>Alphaproteobacteria</taxon>
        <taxon>Rhodobacterales</taxon>
        <taxon>Roseobacteraceae</taxon>
        <taxon>Roseobacter</taxon>
    </lineage>
</organism>
<dbReference type="KEGG" id="rpon:G3256_14980"/>
<dbReference type="RefSeq" id="WP_169641598.1">
    <property type="nucleotide sequence ID" value="NZ_CP048788.1"/>
</dbReference>
<name>A0A858STU7_9RHOB</name>
<keyword evidence="3" id="KW-1185">Reference proteome</keyword>
<dbReference type="InterPro" id="IPR007296">
    <property type="entry name" value="DUF403"/>
</dbReference>
<evidence type="ECO:0000313" key="3">
    <source>
        <dbReference type="Proteomes" id="UP000503308"/>
    </source>
</evidence>
<proteinExistence type="predicted"/>
<evidence type="ECO:0000313" key="2">
    <source>
        <dbReference type="EMBL" id="QJF52379.1"/>
    </source>
</evidence>
<protein>
    <submittedName>
        <fullName evidence="2">Alpha-E domain-containing protein</fullName>
    </submittedName>
</protein>
<dbReference type="PANTHER" id="PTHR34595:SF7">
    <property type="entry name" value="SLL1039 PROTEIN"/>
    <property type="match status" value="1"/>
</dbReference>